<name>A0A4V5LXI7_9SPHI</name>
<sequence length="1200" mass="132216">MAKVRTDTESVLKLVIDNNQAKTSVKELRDTYYKLNTEINNMKEADNPALYRQKVADIQKVKKAWEDARKEIAGAKDNVNSFGNQMKDLAKQAVAGLSVAGVFYGITNGIKTAITKNAELSDSFAGVQKTTGLTEDAVDRLNEKFKKMDTRTANLQLLGLAQVAGKLGYSSEKDVEGFVRAADKIGVALGEDLGGVEEAVNSLGKLVNIFKLGDQFELEDALLKVGSAINTLGAEGTAAEKNLIDFAQRLAGVAPAANISLPTVLAYGAVMDELGQSMESSSTAIGQFIVGLGSDIPKFAKIAKMSVKEFADLLLNDANEALLRVLENSKTAGGGVQALATNMGILEVSGGRGVAALGAMADNIDLVRTRLETSSAAFDEGTSVLDEFNTVNTNLAANLEKIWNRINQLWEHSGFRIWMTEVTGALVDNRTEFEKARDEWMKAESELKTLTENLDPLITRYDELTKKGELNKDEHVELQKIIVKLSEAWPIAVTEVDAYGNALSINTDTLRGNIAAHERYLSIVNKTAIEEGKIAKKRKEDHAEQLKRELESKKVTEFQGGVGMGGGGGSMITRDLSNEELIAKRDLLKKVTDDIYAIDYSLKQMGDSSNVAFDTTSMREHSKAVLENVEAIEKRIKEIKESQGSGNLSAQQFKESEAAIDSLTKKLKALNNAEDGTATGGGGKKSKSDIAKEKREKEKQERIEKQAKEHFEKLLKEEELFAAQQLIDQMDKYDKQIAQLDLDYQKKIDKFKEFKSKEGALEADKAKADEQIKKLNTDKDAALDALRLKQEEDLMNSITTLRDQMGKKLQSELDQDRIRINNYYDKLLKDAGDSEAMQATIALERARELGDAEIREAERLAKVKQKLEEDHEKFSINKRTQRINDINLKYNREIELLKEKNSAEIQETEAFKEVINAYEANREAEITEIKRQANEERKQMALDVAQTIADATFSIISNNIAAESQERLSQINADRDRELSAKNLTEKQKQAINDKYDKLQKAEKLKAWKAQKKADLLSAVINTALAVTKALPNFILAGIAGIAGAAQIAVIASQKPPQFAKGGFIPDGPSHAQGGINLVSGRKVLGNIEGGEPILSRNTYANNREIVDALLYNSQRRNGARIQLNPAAIEAERSQRSTTMSLPAPIVNVNGGDPVDNSGVELLLKELIDKMDNPKPVVISNRLMEDHAEDVARIRNRANA</sequence>
<comment type="caution">
    <text evidence="4">The sequence shown here is derived from an EMBL/GenBank/DDBJ whole genome shotgun (WGS) entry which is preliminary data.</text>
</comment>
<feature type="region of interest" description="Disordered" evidence="2">
    <location>
        <begin position="673"/>
        <end position="703"/>
    </location>
</feature>
<keyword evidence="5" id="KW-1185">Reference proteome</keyword>
<keyword evidence="1" id="KW-0175">Coiled coil</keyword>
<gene>
    <name evidence="4" type="ORF">FAZ19_19665</name>
</gene>
<proteinExistence type="predicted"/>
<evidence type="ECO:0000313" key="4">
    <source>
        <dbReference type="EMBL" id="TJY62689.1"/>
    </source>
</evidence>
<feature type="compositionally biased region" description="Basic and acidic residues" evidence="2">
    <location>
        <begin position="686"/>
        <end position="703"/>
    </location>
</feature>
<dbReference type="AlphaFoldDB" id="A0A4V5LXI7"/>
<feature type="domain" description="Phage tail tape measure protein" evidence="3">
    <location>
        <begin position="146"/>
        <end position="327"/>
    </location>
</feature>
<dbReference type="InterPro" id="IPR010090">
    <property type="entry name" value="Phage_tape_meas"/>
</dbReference>
<feature type="coiled-coil region" evidence="1">
    <location>
        <begin position="25"/>
        <end position="78"/>
    </location>
</feature>
<dbReference type="OrthoDB" id="840436at2"/>
<evidence type="ECO:0000313" key="5">
    <source>
        <dbReference type="Proteomes" id="UP000309872"/>
    </source>
</evidence>
<evidence type="ECO:0000259" key="3">
    <source>
        <dbReference type="Pfam" id="PF10145"/>
    </source>
</evidence>
<feature type="coiled-coil region" evidence="1">
    <location>
        <begin position="857"/>
        <end position="939"/>
    </location>
</feature>
<evidence type="ECO:0000256" key="1">
    <source>
        <dbReference type="SAM" id="Coils"/>
    </source>
</evidence>
<reference evidence="4 5" key="1">
    <citation type="submission" date="2019-04" db="EMBL/GenBank/DDBJ databases">
        <title>Sphingobacterium olei sp. nov., isolated from oil-contaminated soil.</title>
        <authorList>
            <person name="Liu B."/>
        </authorList>
    </citation>
    <scope>NUCLEOTIDE SEQUENCE [LARGE SCALE GENOMIC DNA]</scope>
    <source>
        <strain evidence="4 5">Y3L14</strain>
    </source>
</reference>
<organism evidence="4 5">
    <name type="scientific">Sphingobacterium alkalisoli</name>
    <dbReference type="NCBI Taxonomy" id="1874115"/>
    <lineage>
        <taxon>Bacteria</taxon>
        <taxon>Pseudomonadati</taxon>
        <taxon>Bacteroidota</taxon>
        <taxon>Sphingobacteriia</taxon>
        <taxon>Sphingobacteriales</taxon>
        <taxon>Sphingobacteriaceae</taxon>
        <taxon>Sphingobacterium</taxon>
    </lineage>
</organism>
<evidence type="ECO:0000256" key="2">
    <source>
        <dbReference type="SAM" id="MobiDB-lite"/>
    </source>
</evidence>
<dbReference type="EMBL" id="SUKA01000007">
    <property type="protein sequence ID" value="TJY62689.1"/>
    <property type="molecule type" value="Genomic_DNA"/>
</dbReference>
<dbReference type="Proteomes" id="UP000309872">
    <property type="component" value="Unassembled WGS sequence"/>
</dbReference>
<dbReference type="RefSeq" id="WP_136822476.1">
    <property type="nucleotide sequence ID" value="NZ_BMJX01000007.1"/>
</dbReference>
<dbReference type="Pfam" id="PF10145">
    <property type="entry name" value="PhageMin_Tail"/>
    <property type="match status" value="1"/>
</dbReference>
<protein>
    <submittedName>
        <fullName evidence="4">Phage tail tape measure protein</fullName>
    </submittedName>
</protein>
<accession>A0A4V5LXI7</accession>
<dbReference type="NCBIfam" id="TIGR01760">
    <property type="entry name" value="tape_meas_TP901"/>
    <property type="match status" value="1"/>
</dbReference>
<feature type="coiled-coil region" evidence="1">
    <location>
        <begin position="529"/>
        <end position="556"/>
    </location>
</feature>